<dbReference type="PANTHER" id="PTHR47930:SF2">
    <property type="entry name" value="PENTATRICOPEPTIDE REPEAT PROTEIN (AFU_ORTHOLOGUE AFUA_8G04250)"/>
    <property type="match status" value="1"/>
</dbReference>
<dbReference type="EMBL" id="JAUIZM010000020">
    <property type="protein sequence ID" value="KAK1351976.1"/>
    <property type="molecule type" value="Genomic_DNA"/>
</dbReference>
<sequence length="514" mass="58723">MDCISLSCYRVSCLSECGMVLYLPHSNTRLYSRKLANNLRYPRRAKLLPDLGVNTSSRKKTRPVNEEPGYNEDPMDERLVFDFVEESATCDYDNAAADYDGEDDGDKGTKDDKNVEEYGQENDVEWGSDEIEAISSLFKGRIPQKPGKLNRERPLPLPLPLPYKIRPSRLPNPKNITLSSRKSVSGQLYKSPNFLIDLAKEIRSLPPDEDASVVLNNYARFLRKGSLSLTIRELGCMDLPDRALQIFCWAQKQPLLFPDDRILASTVEVLARTRDLKMPFNLENFTGMASKNVYEAMIRGLIKGGNLKLSWKLLSDARNGNRVLDASIYAKLILELGKNPDKYVLVTELLEKLGEREELNLTQQDCTALMKICIRLEKFEIVESFFNWFKQSGGEPSIVMYTTLVHSRYTDEKYREALALVWEMESLNCLLDLPAYRVVIKLFVALKDVSRAARYFSKLKEAGFSPTFGIYRDMIKVYVESGRLAKFKEVCREAEAAGFKLDKETRSILLQVER</sequence>
<dbReference type="Proteomes" id="UP001237642">
    <property type="component" value="Unassembled WGS sequence"/>
</dbReference>
<keyword evidence="1" id="KW-0677">Repeat</keyword>
<name>A0AAD8LWT7_9APIA</name>
<reference evidence="4" key="1">
    <citation type="submission" date="2023-02" db="EMBL/GenBank/DDBJ databases">
        <title>Genome of toxic invasive species Heracleum sosnowskyi carries increased number of genes despite the absence of recent whole-genome duplications.</title>
        <authorList>
            <person name="Schelkunov M."/>
            <person name="Shtratnikova V."/>
            <person name="Makarenko M."/>
            <person name="Klepikova A."/>
            <person name="Omelchenko D."/>
            <person name="Novikova G."/>
            <person name="Obukhova E."/>
            <person name="Bogdanov V."/>
            <person name="Penin A."/>
            <person name="Logacheva M."/>
        </authorList>
    </citation>
    <scope>NUCLEOTIDE SEQUENCE</scope>
    <source>
        <strain evidence="4">Hsosn_3</strain>
        <tissue evidence="4">Leaf</tissue>
    </source>
</reference>
<evidence type="ECO:0000256" key="3">
    <source>
        <dbReference type="SAM" id="MobiDB-lite"/>
    </source>
</evidence>
<organism evidence="4 5">
    <name type="scientific">Heracleum sosnowskyi</name>
    <dbReference type="NCBI Taxonomy" id="360622"/>
    <lineage>
        <taxon>Eukaryota</taxon>
        <taxon>Viridiplantae</taxon>
        <taxon>Streptophyta</taxon>
        <taxon>Embryophyta</taxon>
        <taxon>Tracheophyta</taxon>
        <taxon>Spermatophyta</taxon>
        <taxon>Magnoliopsida</taxon>
        <taxon>eudicotyledons</taxon>
        <taxon>Gunneridae</taxon>
        <taxon>Pentapetalae</taxon>
        <taxon>asterids</taxon>
        <taxon>campanulids</taxon>
        <taxon>Apiales</taxon>
        <taxon>Apiaceae</taxon>
        <taxon>Apioideae</taxon>
        <taxon>apioid superclade</taxon>
        <taxon>Tordylieae</taxon>
        <taxon>Tordyliinae</taxon>
        <taxon>Heracleum</taxon>
    </lineage>
</organism>
<proteinExistence type="predicted"/>
<dbReference type="Gene3D" id="1.25.40.10">
    <property type="entry name" value="Tetratricopeptide repeat domain"/>
    <property type="match status" value="2"/>
</dbReference>
<feature type="repeat" description="PPR" evidence="2">
    <location>
        <begin position="432"/>
        <end position="466"/>
    </location>
</feature>
<evidence type="ECO:0000313" key="4">
    <source>
        <dbReference type="EMBL" id="KAK1351976.1"/>
    </source>
</evidence>
<dbReference type="PROSITE" id="PS51375">
    <property type="entry name" value="PPR"/>
    <property type="match status" value="1"/>
</dbReference>
<gene>
    <name evidence="4" type="ORF">POM88_053690</name>
</gene>
<dbReference type="AlphaFoldDB" id="A0AAD8LWT7"/>
<accession>A0AAD8LWT7</accession>
<feature type="region of interest" description="Disordered" evidence="3">
    <location>
        <begin position="95"/>
        <end position="114"/>
    </location>
</feature>
<dbReference type="InterPro" id="IPR002885">
    <property type="entry name" value="PPR_rpt"/>
</dbReference>
<feature type="region of interest" description="Disordered" evidence="3">
    <location>
        <begin position="53"/>
        <end position="73"/>
    </location>
</feature>
<protein>
    <submittedName>
        <fullName evidence="4">Pentatricopeptide repeat-containing protein</fullName>
    </submittedName>
</protein>
<evidence type="ECO:0000256" key="2">
    <source>
        <dbReference type="PROSITE-ProRule" id="PRU00708"/>
    </source>
</evidence>
<evidence type="ECO:0000256" key="1">
    <source>
        <dbReference type="ARBA" id="ARBA00022737"/>
    </source>
</evidence>
<dbReference type="InterPro" id="IPR011990">
    <property type="entry name" value="TPR-like_helical_dom_sf"/>
</dbReference>
<reference evidence="4" key="2">
    <citation type="submission" date="2023-05" db="EMBL/GenBank/DDBJ databases">
        <authorList>
            <person name="Schelkunov M.I."/>
        </authorList>
    </citation>
    <scope>NUCLEOTIDE SEQUENCE</scope>
    <source>
        <strain evidence="4">Hsosn_3</strain>
        <tissue evidence="4">Leaf</tissue>
    </source>
</reference>
<dbReference type="PANTHER" id="PTHR47930">
    <property type="entry name" value="YALI0C12947P"/>
    <property type="match status" value="1"/>
</dbReference>
<evidence type="ECO:0000313" key="5">
    <source>
        <dbReference type="Proteomes" id="UP001237642"/>
    </source>
</evidence>
<dbReference type="Pfam" id="PF13812">
    <property type="entry name" value="PPR_3"/>
    <property type="match status" value="1"/>
</dbReference>
<keyword evidence="5" id="KW-1185">Reference proteome</keyword>
<comment type="caution">
    <text evidence="4">The sequence shown here is derived from an EMBL/GenBank/DDBJ whole genome shotgun (WGS) entry which is preliminary data.</text>
</comment>